<dbReference type="SMART" id="SM00448">
    <property type="entry name" value="REC"/>
    <property type="match status" value="1"/>
</dbReference>
<accession>A0A9D2MGC3</accession>
<comment type="function">
    <text evidence="2">May play the central regulatory role in sporulation. It may be an element of the effector pathway responsible for the activation of sporulation genes in response to nutritional stress. Spo0A may act in concert with spo0H (a sigma factor) to control the expression of some genes that are critical to the sporulation process.</text>
</comment>
<dbReference type="Proteomes" id="UP000824211">
    <property type="component" value="Unassembled WGS sequence"/>
</dbReference>
<reference evidence="6" key="2">
    <citation type="submission" date="2021-04" db="EMBL/GenBank/DDBJ databases">
        <authorList>
            <person name="Gilroy R."/>
        </authorList>
    </citation>
    <scope>NUCLEOTIDE SEQUENCE</scope>
    <source>
        <strain evidence="6">ChiHjej9B8-13557</strain>
    </source>
</reference>
<evidence type="ECO:0000259" key="5">
    <source>
        <dbReference type="PROSITE" id="PS50930"/>
    </source>
</evidence>
<dbReference type="GO" id="GO:0000156">
    <property type="term" value="F:phosphorelay response regulator activity"/>
    <property type="evidence" value="ECO:0007669"/>
    <property type="project" value="InterPro"/>
</dbReference>
<keyword evidence="3" id="KW-0597">Phosphoprotein</keyword>
<dbReference type="PROSITE" id="PS50110">
    <property type="entry name" value="RESPONSE_REGULATORY"/>
    <property type="match status" value="1"/>
</dbReference>
<dbReference type="SMART" id="SM00850">
    <property type="entry name" value="LytTR"/>
    <property type="match status" value="1"/>
</dbReference>
<dbReference type="PANTHER" id="PTHR37299">
    <property type="entry name" value="TRANSCRIPTIONAL REGULATOR-RELATED"/>
    <property type="match status" value="1"/>
</dbReference>
<comment type="caution">
    <text evidence="6">The sequence shown here is derived from an EMBL/GenBank/DDBJ whole genome shotgun (WGS) entry which is preliminary data.</text>
</comment>
<dbReference type="Pfam" id="PF00072">
    <property type="entry name" value="Response_reg"/>
    <property type="match status" value="1"/>
</dbReference>
<feature type="modified residue" description="4-aspartylphosphate" evidence="3">
    <location>
        <position position="59"/>
    </location>
</feature>
<evidence type="ECO:0000313" key="7">
    <source>
        <dbReference type="Proteomes" id="UP000824211"/>
    </source>
</evidence>
<evidence type="ECO:0000313" key="6">
    <source>
        <dbReference type="EMBL" id="HJB59689.1"/>
    </source>
</evidence>
<dbReference type="InterPro" id="IPR011006">
    <property type="entry name" value="CheY-like_superfamily"/>
</dbReference>
<protein>
    <recommendedName>
        <fullName evidence="1">Stage 0 sporulation protein A homolog</fullName>
    </recommendedName>
</protein>
<proteinExistence type="predicted"/>
<name>A0A9D2MGC3_9FIRM</name>
<dbReference type="InterPro" id="IPR046947">
    <property type="entry name" value="LytR-like"/>
</dbReference>
<dbReference type="Gene3D" id="3.40.50.2300">
    <property type="match status" value="1"/>
</dbReference>
<sequence>MHISVMICDDLEEERAAMARMVDSYGRRHGLAIQIEGAAGGEELLAQWAPGRWDLVFLDIFMPGLSGVETARRLRAADRTCALVFATTSQEHGLESFELQVMDYLVKPVGQAAVDQAMDWFVGQEAARLRLLRVGTEGEEDAETVRVGEVDYIEICRHTAVVRAAGRVYEVRRTMDALEEELNDSRFFRCHRSYLVNLDRVQQIDHKDFVMESGDRVPISSKCAAEARRRFQEWLLAKNWGM</sequence>
<evidence type="ECO:0000256" key="2">
    <source>
        <dbReference type="ARBA" id="ARBA00024867"/>
    </source>
</evidence>
<evidence type="ECO:0000256" key="1">
    <source>
        <dbReference type="ARBA" id="ARBA00018672"/>
    </source>
</evidence>
<dbReference type="Pfam" id="PF04397">
    <property type="entry name" value="LytTR"/>
    <property type="match status" value="1"/>
</dbReference>
<keyword evidence="6" id="KW-0238">DNA-binding</keyword>
<dbReference type="AlphaFoldDB" id="A0A9D2MGC3"/>
<dbReference type="InterPro" id="IPR007492">
    <property type="entry name" value="LytTR_DNA-bd_dom"/>
</dbReference>
<dbReference type="PROSITE" id="PS50930">
    <property type="entry name" value="HTH_LYTTR"/>
    <property type="match status" value="1"/>
</dbReference>
<dbReference type="GO" id="GO:0003677">
    <property type="term" value="F:DNA binding"/>
    <property type="evidence" value="ECO:0007669"/>
    <property type="project" value="UniProtKB-KW"/>
</dbReference>
<evidence type="ECO:0000259" key="4">
    <source>
        <dbReference type="PROSITE" id="PS50110"/>
    </source>
</evidence>
<dbReference type="Gene3D" id="2.40.50.1020">
    <property type="entry name" value="LytTr DNA-binding domain"/>
    <property type="match status" value="1"/>
</dbReference>
<feature type="domain" description="HTH LytTR-type" evidence="5">
    <location>
        <begin position="143"/>
        <end position="233"/>
    </location>
</feature>
<reference evidence="6" key="1">
    <citation type="journal article" date="2021" name="PeerJ">
        <title>Extensive microbial diversity within the chicken gut microbiome revealed by metagenomics and culture.</title>
        <authorList>
            <person name="Gilroy R."/>
            <person name="Ravi A."/>
            <person name="Getino M."/>
            <person name="Pursley I."/>
            <person name="Horton D.L."/>
            <person name="Alikhan N.F."/>
            <person name="Baker D."/>
            <person name="Gharbi K."/>
            <person name="Hall N."/>
            <person name="Watson M."/>
            <person name="Adriaenssens E.M."/>
            <person name="Foster-Nyarko E."/>
            <person name="Jarju S."/>
            <person name="Secka A."/>
            <person name="Antonio M."/>
            <person name="Oren A."/>
            <person name="Chaudhuri R.R."/>
            <person name="La Ragione R."/>
            <person name="Hildebrand F."/>
            <person name="Pallen M.J."/>
        </authorList>
    </citation>
    <scope>NUCLEOTIDE SEQUENCE</scope>
    <source>
        <strain evidence="6">ChiHjej9B8-13557</strain>
    </source>
</reference>
<dbReference type="EMBL" id="DWXX01000157">
    <property type="protein sequence ID" value="HJB59689.1"/>
    <property type="molecule type" value="Genomic_DNA"/>
</dbReference>
<dbReference type="PANTHER" id="PTHR37299:SF1">
    <property type="entry name" value="STAGE 0 SPORULATION PROTEIN A HOMOLOG"/>
    <property type="match status" value="1"/>
</dbReference>
<organism evidence="6 7">
    <name type="scientific">Candidatus Faecalibacterium faecipullorum</name>
    <dbReference type="NCBI Taxonomy" id="2838578"/>
    <lineage>
        <taxon>Bacteria</taxon>
        <taxon>Bacillati</taxon>
        <taxon>Bacillota</taxon>
        <taxon>Clostridia</taxon>
        <taxon>Eubacteriales</taxon>
        <taxon>Oscillospiraceae</taxon>
        <taxon>Faecalibacterium</taxon>
    </lineage>
</organism>
<evidence type="ECO:0000256" key="3">
    <source>
        <dbReference type="PROSITE-ProRule" id="PRU00169"/>
    </source>
</evidence>
<dbReference type="SUPFAM" id="SSF52172">
    <property type="entry name" value="CheY-like"/>
    <property type="match status" value="1"/>
</dbReference>
<dbReference type="InterPro" id="IPR001789">
    <property type="entry name" value="Sig_transdc_resp-reg_receiver"/>
</dbReference>
<gene>
    <name evidence="6" type="ORF">H9771_08585</name>
</gene>
<feature type="domain" description="Response regulatory" evidence="4">
    <location>
        <begin position="4"/>
        <end position="122"/>
    </location>
</feature>